<accession>A0A4V1M4P2</accession>
<sequence>MALTDGLLIKVVNIIVYAASLGSNVYSVAGPEDMYGSSKVTYVTPSSWAFWLWTLIHLLLLGTMIFQFTTRGQEIIVDSIAWRFALLGIFNAVYVFFWARHWYILAFVLSLLVSATVSQIYFVVKKNHSARESLAEEAFVHLPFSLFHGWTIVLVVLSLFEAFGVNAHTHSAGIWTKIAVFLAFVFLETTAAAYAFASKEGDAAGAAAITWALFAIFIHQTSSKFIHWSAFAFFILSLFAIIKSLYTTLRGSGSALHDEERAPLVPGSG</sequence>
<feature type="transmembrane region" description="Helical" evidence="1">
    <location>
        <begin position="203"/>
        <end position="219"/>
    </location>
</feature>
<dbReference type="OrthoDB" id="5586934at2759"/>
<dbReference type="VEuPathDB" id="FungiDB:TREMEDRAFT_72406"/>
<protein>
    <submittedName>
        <fullName evidence="2">Uncharacterized protein</fullName>
    </submittedName>
</protein>
<feature type="transmembrane region" description="Helical" evidence="1">
    <location>
        <begin position="103"/>
        <end position="124"/>
    </location>
</feature>
<feature type="transmembrane region" description="Helical" evidence="1">
    <location>
        <begin position="145"/>
        <end position="168"/>
    </location>
</feature>
<proteinExistence type="predicted"/>
<evidence type="ECO:0000313" key="2">
    <source>
        <dbReference type="EMBL" id="RXK41057.1"/>
    </source>
</evidence>
<feature type="transmembrane region" description="Helical" evidence="1">
    <location>
        <begin position="174"/>
        <end position="196"/>
    </location>
</feature>
<feature type="transmembrane region" description="Helical" evidence="1">
    <location>
        <begin position="225"/>
        <end position="246"/>
    </location>
</feature>
<dbReference type="STRING" id="5217.A0A4V1M4P2"/>
<reference evidence="2 3" key="1">
    <citation type="submission" date="2016-06" db="EMBL/GenBank/DDBJ databases">
        <title>Evolution of pathogenesis and genome organization in the Tremellales.</title>
        <authorList>
            <person name="Cuomo C."/>
            <person name="Litvintseva A."/>
            <person name="Heitman J."/>
            <person name="Chen Y."/>
            <person name="Sun S."/>
            <person name="Springer D."/>
            <person name="Dromer F."/>
            <person name="Young S."/>
            <person name="Zeng Q."/>
            <person name="Chapman S."/>
            <person name="Gujja S."/>
            <person name="Saif S."/>
            <person name="Birren B."/>
        </authorList>
    </citation>
    <scope>NUCLEOTIDE SEQUENCE [LARGE SCALE GENOMIC DNA]</scope>
    <source>
        <strain evidence="2 3">ATCC 28783</strain>
    </source>
</reference>
<evidence type="ECO:0000256" key="1">
    <source>
        <dbReference type="SAM" id="Phobius"/>
    </source>
</evidence>
<keyword evidence="1" id="KW-1133">Transmembrane helix</keyword>
<feature type="transmembrane region" description="Helical" evidence="1">
    <location>
        <begin position="80"/>
        <end position="97"/>
    </location>
</feature>
<comment type="caution">
    <text evidence="2">The sequence shown here is derived from an EMBL/GenBank/DDBJ whole genome shotgun (WGS) entry which is preliminary data.</text>
</comment>
<gene>
    <name evidence="2" type="ORF">M231_01688</name>
</gene>
<evidence type="ECO:0000313" key="3">
    <source>
        <dbReference type="Proteomes" id="UP000289152"/>
    </source>
</evidence>
<keyword evidence="1" id="KW-0472">Membrane</keyword>
<name>A0A4V1M4P2_TREME</name>
<keyword evidence="1" id="KW-0812">Transmembrane</keyword>
<dbReference type="EMBL" id="SDIL01000012">
    <property type="protein sequence ID" value="RXK41057.1"/>
    <property type="molecule type" value="Genomic_DNA"/>
</dbReference>
<dbReference type="AlphaFoldDB" id="A0A4V1M4P2"/>
<keyword evidence="3" id="KW-1185">Reference proteome</keyword>
<feature type="transmembrane region" description="Helical" evidence="1">
    <location>
        <begin position="48"/>
        <end position="68"/>
    </location>
</feature>
<dbReference type="InParanoid" id="A0A4V1M4P2"/>
<organism evidence="2 3">
    <name type="scientific">Tremella mesenterica</name>
    <name type="common">Jelly fungus</name>
    <dbReference type="NCBI Taxonomy" id="5217"/>
    <lineage>
        <taxon>Eukaryota</taxon>
        <taxon>Fungi</taxon>
        <taxon>Dikarya</taxon>
        <taxon>Basidiomycota</taxon>
        <taxon>Agaricomycotina</taxon>
        <taxon>Tremellomycetes</taxon>
        <taxon>Tremellales</taxon>
        <taxon>Tremellaceae</taxon>
        <taxon>Tremella</taxon>
    </lineage>
</organism>
<feature type="transmembrane region" description="Helical" evidence="1">
    <location>
        <begin position="7"/>
        <end position="28"/>
    </location>
</feature>
<dbReference type="Proteomes" id="UP000289152">
    <property type="component" value="Unassembled WGS sequence"/>
</dbReference>